<proteinExistence type="predicted"/>
<dbReference type="EMBL" id="GBXM01018541">
    <property type="protein sequence ID" value="JAH90036.1"/>
    <property type="molecule type" value="Transcribed_RNA"/>
</dbReference>
<sequence length="50" mass="5632">MPPQVCWYQAAATPSPDTCTASQSAQLARHRSHASEFCRRPFPQEKAETR</sequence>
<protein>
    <submittedName>
        <fullName evidence="1">Uncharacterized protein</fullName>
    </submittedName>
</protein>
<reference evidence="1" key="2">
    <citation type="journal article" date="2015" name="Fish Shellfish Immunol.">
        <title>Early steps in the European eel (Anguilla anguilla)-Vibrio vulnificus interaction in the gills: Role of the RtxA13 toxin.</title>
        <authorList>
            <person name="Callol A."/>
            <person name="Pajuelo D."/>
            <person name="Ebbesson L."/>
            <person name="Teles M."/>
            <person name="MacKenzie S."/>
            <person name="Amaro C."/>
        </authorList>
    </citation>
    <scope>NUCLEOTIDE SEQUENCE</scope>
</reference>
<reference evidence="1" key="1">
    <citation type="submission" date="2014-11" db="EMBL/GenBank/DDBJ databases">
        <authorList>
            <person name="Amaro Gonzalez C."/>
        </authorList>
    </citation>
    <scope>NUCLEOTIDE SEQUENCE</scope>
</reference>
<organism evidence="1">
    <name type="scientific">Anguilla anguilla</name>
    <name type="common">European freshwater eel</name>
    <name type="synonym">Muraena anguilla</name>
    <dbReference type="NCBI Taxonomy" id="7936"/>
    <lineage>
        <taxon>Eukaryota</taxon>
        <taxon>Metazoa</taxon>
        <taxon>Chordata</taxon>
        <taxon>Craniata</taxon>
        <taxon>Vertebrata</taxon>
        <taxon>Euteleostomi</taxon>
        <taxon>Actinopterygii</taxon>
        <taxon>Neopterygii</taxon>
        <taxon>Teleostei</taxon>
        <taxon>Anguilliformes</taxon>
        <taxon>Anguillidae</taxon>
        <taxon>Anguilla</taxon>
    </lineage>
</organism>
<dbReference type="AlphaFoldDB" id="A0A0E9WIB9"/>
<name>A0A0E9WIB9_ANGAN</name>
<evidence type="ECO:0000313" key="1">
    <source>
        <dbReference type="EMBL" id="JAH90036.1"/>
    </source>
</evidence>
<accession>A0A0E9WIB9</accession>